<gene>
    <name evidence="2" type="ORF">IAB37_06430</name>
</gene>
<evidence type="ECO:0000256" key="1">
    <source>
        <dbReference type="SAM" id="Phobius"/>
    </source>
</evidence>
<organism evidence="2 3">
    <name type="scientific">Candidatus Faecivivens stercoravium</name>
    <dbReference type="NCBI Taxonomy" id="2840803"/>
    <lineage>
        <taxon>Bacteria</taxon>
        <taxon>Bacillati</taxon>
        <taxon>Bacillota</taxon>
        <taxon>Clostridia</taxon>
        <taxon>Eubacteriales</taxon>
        <taxon>Oscillospiraceae</taxon>
        <taxon>Oscillospiraceae incertae sedis</taxon>
        <taxon>Candidatus Faecivivens</taxon>
    </lineage>
</organism>
<proteinExistence type="predicted"/>
<comment type="caution">
    <text evidence="2">The sequence shown here is derived from an EMBL/GenBank/DDBJ whole genome shotgun (WGS) entry which is preliminary data.</text>
</comment>
<dbReference type="EMBL" id="DVHA01000204">
    <property type="protein sequence ID" value="HIR61190.1"/>
    <property type="molecule type" value="Genomic_DNA"/>
</dbReference>
<dbReference type="AlphaFoldDB" id="A0A9D1DY92"/>
<keyword evidence="1" id="KW-1133">Transmembrane helix</keyword>
<feature type="transmembrane region" description="Helical" evidence="1">
    <location>
        <begin position="18"/>
        <end position="37"/>
    </location>
</feature>
<dbReference type="Proteomes" id="UP000824241">
    <property type="component" value="Unassembled WGS sequence"/>
</dbReference>
<evidence type="ECO:0000313" key="3">
    <source>
        <dbReference type="Proteomes" id="UP000824241"/>
    </source>
</evidence>
<keyword evidence="1" id="KW-0472">Membrane</keyword>
<sequence length="57" mass="6823">MKKQYDEERRFALETRSFVTLFLGIATLISAAAYLIYRYRSEKAYREKWADYDDCGV</sequence>
<keyword evidence="1" id="KW-0812">Transmembrane</keyword>
<reference evidence="2" key="2">
    <citation type="journal article" date="2021" name="PeerJ">
        <title>Extensive microbial diversity within the chicken gut microbiome revealed by metagenomics and culture.</title>
        <authorList>
            <person name="Gilroy R."/>
            <person name="Ravi A."/>
            <person name="Getino M."/>
            <person name="Pursley I."/>
            <person name="Horton D.L."/>
            <person name="Alikhan N.F."/>
            <person name="Baker D."/>
            <person name="Gharbi K."/>
            <person name="Hall N."/>
            <person name="Watson M."/>
            <person name="Adriaenssens E.M."/>
            <person name="Foster-Nyarko E."/>
            <person name="Jarju S."/>
            <person name="Secka A."/>
            <person name="Antonio M."/>
            <person name="Oren A."/>
            <person name="Chaudhuri R.R."/>
            <person name="La Ragione R."/>
            <person name="Hildebrand F."/>
            <person name="Pallen M.J."/>
        </authorList>
    </citation>
    <scope>NUCLEOTIDE SEQUENCE</scope>
    <source>
        <strain evidence="2">CHK189-12415</strain>
    </source>
</reference>
<reference evidence="2" key="1">
    <citation type="submission" date="2020-10" db="EMBL/GenBank/DDBJ databases">
        <authorList>
            <person name="Gilroy R."/>
        </authorList>
    </citation>
    <scope>NUCLEOTIDE SEQUENCE</scope>
    <source>
        <strain evidence="2">CHK189-12415</strain>
    </source>
</reference>
<protein>
    <submittedName>
        <fullName evidence="2">Uncharacterized protein</fullName>
    </submittedName>
</protein>
<name>A0A9D1DY92_9FIRM</name>
<accession>A0A9D1DY92</accession>
<evidence type="ECO:0000313" key="2">
    <source>
        <dbReference type="EMBL" id="HIR61190.1"/>
    </source>
</evidence>